<comment type="caution">
    <text evidence="2">The sequence shown here is derived from an EMBL/GenBank/DDBJ whole genome shotgun (WGS) entry which is preliminary data.</text>
</comment>
<evidence type="ECO:0000313" key="2">
    <source>
        <dbReference type="EMBL" id="CCI87383.1"/>
    </source>
</evidence>
<protein>
    <submittedName>
        <fullName evidence="2">Transposase, IS4 family</fullName>
    </submittedName>
</protein>
<gene>
    <name evidence="2" type="ORF">BN52_04495</name>
</gene>
<dbReference type="EMBL" id="CAKC01000063">
    <property type="protein sequence ID" value="CCI87383.1"/>
    <property type="molecule type" value="Genomic_DNA"/>
</dbReference>
<dbReference type="AlphaFoldDB" id="I7LG87"/>
<evidence type="ECO:0000313" key="3">
    <source>
        <dbReference type="Proteomes" id="UP000009326"/>
    </source>
</evidence>
<evidence type="ECO:0000259" key="1">
    <source>
        <dbReference type="Pfam" id="PF13612"/>
    </source>
</evidence>
<sequence>MNHFKLNRFSRLNAICRSLYKLYAPDELKHRRNVDQVKLSDSSILALLIWQAEIGIESQRRFCSFFVGLSHSRFNRRARMLLPLIRCIRQAWNQEVNTTGELLIIDIPVPLCQPVGNYRVKIFRGIADIGYKATKKIYYYGFKVHAIVSDDGYLLDYAVTKASVHDSKETVELMANAHPSSRYLLGDEGYLGRNLASKLKSKGYVLWTPYRRNMQGVKRHNDHQLMAIRRTIESDFSLLSYYNAENNRARSMAGFAQRLEVAILAYNMAYWLERFN</sequence>
<proteinExistence type="predicted"/>
<reference evidence="2 3" key="1">
    <citation type="submission" date="2012-06" db="EMBL/GenBank/DDBJ databases">
        <title>Draft genome sequence of Lactobacillus gigeriorum CRBIP 24.85T, isolated from chicken crop.</title>
        <authorList>
            <person name="Cousin S."/>
            <person name="Ma L."/>
            <person name="Creno S."/>
            <person name="Clermont D."/>
            <person name="Loux V."/>
            <person name="Bizet C."/>
            <person name="Bouchier C."/>
        </authorList>
    </citation>
    <scope>NUCLEOTIDE SEQUENCE [LARGE SCALE GENOMIC DNA]</scope>
    <source>
        <strain evidence="3">CRBIP 24.85T</strain>
    </source>
</reference>
<dbReference type="Proteomes" id="UP000009326">
    <property type="component" value="Unassembled WGS sequence"/>
</dbReference>
<dbReference type="NCBIfam" id="NF033520">
    <property type="entry name" value="transpos_IS982"/>
    <property type="match status" value="1"/>
</dbReference>
<accession>I7LG87</accession>
<dbReference type="RefSeq" id="WP_008473592.1">
    <property type="nucleotide sequence ID" value="NZ_CAKC01000063.1"/>
</dbReference>
<dbReference type="Pfam" id="PF13612">
    <property type="entry name" value="DDE_Tnp_1_3"/>
    <property type="match status" value="1"/>
</dbReference>
<organism evidence="2 3">
    <name type="scientific">Lactobacillus gigeriorum DSM 23908 = CRBIP 24.85</name>
    <dbReference type="NCBI Taxonomy" id="1423751"/>
    <lineage>
        <taxon>Bacteria</taxon>
        <taxon>Bacillati</taxon>
        <taxon>Bacillota</taxon>
        <taxon>Bacilli</taxon>
        <taxon>Lactobacillales</taxon>
        <taxon>Lactobacillaceae</taxon>
        <taxon>Lactobacillus</taxon>
    </lineage>
</organism>
<name>I7LG87_9LACO</name>
<feature type="domain" description="Transposase DDE" evidence="1">
    <location>
        <begin position="104"/>
        <end position="238"/>
    </location>
</feature>
<dbReference type="InterPro" id="IPR025668">
    <property type="entry name" value="Tnp_DDE_dom"/>
</dbReference>